<gene>
    <name evidence="3" type="primary">LOC113463600</name>
</gene>
<organism evidence="2 3">
    <name type="scientific">Phoenix dactylifera</name>
    <name type="common">Date palm</name>
    <dbReference type="NCBI Taxonomy" id="42345"/>
    <lineage>
        <taxon>Eukaryota</taxon>
        <taxon>Viridiplantae</taxon>
        <taxon>Streptophyta</taxon>
        <taxon>Embryophyta</taxon>
        <taxon>Tracheophyta</taxon>
        <taxon>Spermatophyta</taxon>
        <taxon>Magnoliopsida</taxon>
        <taxon>Liliopsida</taxon>
        <taxon>Arecaceae</taxon>
        <taxon>Coryphoideae</taxon>
        <taxon>Phoeniceae</taxon>
        <taxon>Phoenix</taxon>
    </lineage>
</organism>
<dbReference type="AlphaFoldDB" id="A0A8B8JC44"/>
<feature type="region of interest" description="Disordered" evidence="1">
    <location>
        <begin position="169"/>
        <end position="204"/>
    </location>
</feature>
<sequence length="286" mass="32205">MGYIMKPAQRTQCQQPYGSYHPISMCPSKNTHHVDPTVSSIAPQPGFTSFKSSIVNSSSQQSIPARFSSSRKGLQYSPTEAIEDIPACSRFSPIQPTKDIRNDAVKSPHFPSGFPLQLQPKKMKRKFSLFPPFPKQEPSRFFSQVLPFPQKLPNRRKPTRFQALQPFLEESQKASRSSSQSISSSKSSPQVALPNIPKSATSSLKSHHKMCNRLLPKIYSESTVCRDERRPVRRSRISGPSSLFQDSKRRVDLLGVHRVPRRKAARSTIPDLRAFLPLLGFQASCR</sequence>
<accession>A0A8B8JC44</accession>
<name>A0A8B8JC44_PHODC</name>
<protein>
    <submittedName>
        <fullName evidence="3">Uncharacterized protein LOC113463600 isoform X2</fullName>
    </submittedName>
</protein>
<dbReference type="RefSeq" id="XP_026665513.2">
    <property type="nucleotide sequence ID" value="XM_026809712.2"/>
</dbReference>
<proteinExistence type="predicted"/>
<dbReference type="GeneID" id="113463600"/>
<feature type="compositionally biased region" description="Low complexity" evidence="1">
    <location>
        <begin position="174"/>
        <end position="188"/>
    </location>
</feature>
<dbReference type="KEGG" id="pda:113463600"/>
<evidence type="ECO:0000313" key="2">
    <source>
        <dbReference type="Proteomes" id="UP000228380"/>
    </source>
</evidence>
<evidence type="ECO:0000313" key="3">
    <source>
        <dbReference type="RefSeq" id="XP_026665513.2"/>
    </source>
</evidence>
<dbReference type="Proteomes" id="UP000228380">
    <property type="component" value="Unplaced"/>
</dbReference>
<keyword evidence="2" id="KW-1185">Reference proteome</keyword>
<reference evidence="3" key="1">
    <citation type="submission" date="2025-08" db="UniProtKB">
        <authorList>
            <consortium name="RefSeq"/>
        </authorList>
    </citation>
    <scope>IDENTIFICATION</scope>
    <source>
        <tissue evidence="3">Young leaves</tissue>
    </source>
</reference>
<evidence type="ECO:0000256" key="1">
    <source>
        <dbReference type="SAM" id="MobiDB-lite"/>
    </source>
</evidence>